<dbReference type="SUPFAM" id="SSF53795">
    <property type="entry name" value="PEP carboxykinase-like"/>
    <property type="match status" value="1"/>
</dbReference>
<dbReference type="GO" id="GO:0006109">
    <property type="term" value="P:regulation of carbohydrate metabolic process"/>
    <property type="evidence" value="ECO:0007669"/>
    <property type="project" value="InterPro"/>
</dbReference>
<name>A0A5P6VVJ5_PSEXY</name>
<proteinExistence type="predicted"/>
<organism evidence="2 3">
    <name type="scientific">Pseudobutyrivibrio xylanivorans</name>
    <dbReference type="NCBI Taxonomy" id="185007"/>
    <lineage>
        <taxon>Bacteria</taxon>
        <taxon>Bacillati</taxon>
        <taxon>Bacillota</taxon>
        <taxon>Clostridia</taxon>
        <taxon>Lachnospirales</taxon>
        <taxon>Lachnospiraceae</taxon>
        <taxon>Pseudobutyrivibrio</taxon>
    </lineage>
</organism>
<accession>A0A5P6VVJ5</accession>
<keyword evidence="2" id="KW-0808">Transferase</keyword>
<dbReference type="GO" id="GO:0000155">
    <property type="term" value="F:phosphorelay sensor kinase activity"/>
    <property type="evidence" value="ECO:0007669"/>
    <property type="project" value="InterPro"/>
</dbReference>
<protein>
    <submittedName>
        <fullName evidence="2">Dephospho-CoA kinase</fullName>
    </submittedName>
</protein>
<dbReference type="KEGG" id="pxv:FXF36_14740"/>
<reference evidence="3" key="1">
    <citation type="submission" date="2019-08" db="EMBL/GenBank/DDBJ databases">
        <title>Complete Genome Sequence of the Polysaccharide-Degrading Rumen Bacterium Pseudobutyrivibrio xylanivorans MA3014.</title>
        <authorList>
            <person name="Palevich N."/>
            <person name="Maclean P.H."/>
            <person name="Kelly W.J."/>
            <person name="Leahy S.C."/>
            <person name="Rakonjac J."/>
            <person name="Attwood G.T."/>
        </authorList>
    </citation>
    <scope>NUCLEOTIDE SEQUENCE [LARGE SCALE GENOMIC DNA]</scope>
    <source>
        <strain evidence="3">MA3014</strain>
    </source>
</reference>
<dbReference type="Pfam" id="PF07475">
    <property type="entry name" value="Hpr_kinase_C"/>
    <property type="match status" value="1"/>
</dbReference>
<evidence type="ECO:0000259" key="1">
    <source>
        <dbReference type="Pfam" id="PF07475"/>
    </source>
</evidence>
<dbReference type="InterPro" id="IPR027417">
    <property type="entry name" value="P-loop_NTPase"/>
</dbReference>
<dbReference type="EMBL" id="CP043028">
    <property type="protein sequence ID" value="QFJ56049.1"/>
    <property type="molecule type" value="Genomic_DNA"/>
</dbReference>
<evidence type="ECO:0000313" key="2">
    <source>
        <dbReference type="EMBL" id="QFJ56049.1"/>
    </source>
</evidence>
<dbReference type="Proteomes" id="UP000327030">
    <property type="component" value="Chromosome 1"/>
</dbReference>
<feature type="domain" description="HPr kinase/phosphorylase C-terminal" evidence="1">
    <location>
        <begin position="112"/>
        <end position="165"/>
    </location>
</feature>
<gene>
    <name evidence="2" type="ORF">FXF36_14740</name>
</gene>
<dbReference type="InterPro" id="IPR025662">
    <property type="entry name" value="Sigma_54_int_dom_ATP-bd_1"/>
</dbReference>
<dbReference type="OrthoDB" id="5430844at2"/>
<sequence>MSFKYLLYGLHVESELEIEEAYAQDFDGEPDVKVVYGDLPNEVKAMYKDKMESDFFVATTRSAMAFRIPDVGDYWVTENIITIKPFENAAEEQIKCFLLGSSFGYCMILRNMVVMHGGGISKYGKGVIVTGESGAGKSTVSDSLLDMGYKFIADDVCALTDNGSKAHINMAYPQQKLCRDAALNRGYNLEDLIYINEDRDKFALRLKDGYLVDGKDFDYLFELVVSDSDELDIREVKGQEKLSLLMKNIYRGSDGFHSWGVPPMYMKQCLKVASTIKVYQIARPKAINTLPDIIGFIDKCVQEGA</sequence>
<keyword evidence="2" id="KW-0418">Kinase</keyword>
<dbReference type="RefSeq" id="WP_151625393.1">
    <property type="nucleotide sequence ID" value="NZ_CP043028.1"/>
</dbReference>
<dbReference type="GO" id="GO:0005524">
    <property type="term" value="F:ATP binding"/>
    <property type="evidence" value="ECO:0007669"/>
    <property type="project" value="InterPro"/>
</dbReference>
<dbReference type="AlphaFoldDB" id="A0A5P6VVJ5"/>
<dbReference type="InterPro" id="IPR011104">
    <property type="entry name" value="Hpr_kin/Pase_C"/>
</dbReference>
<evidence type="ECO:0000313" key="3">
    <source>
        <dbReference type="Proteomes" id="UP000327030"/>
    </source>
</evidence>
<dbReference type="Gene3D" id="3.40.50.300">
    <property type="entry name" value="P-loop containing nucleotide triphosphate hydrolases"/>
    <property type="match status" value="1"/>
</dbReference>
<dbReference type="PROSITE" id="PS00675">
    <property type="entry name" value="SIGMA54_INTERACT_1"/>
    <property type="match status" value="1"/>
</dbReference>